<dbReference type="OrthoDB" id="4492216at2759"/>
<proteinExistence type="predicted"/>
<sequence>MKAYSIMKLSGYATMANDTSNEATLPPKANRLTKRPNPDERSGIERPNKQSKTADKYSNYVTDGEDSGHSSGGDLEYDTCLTPVNGRTRSSTHLLARNKAQASMDRVAQLRSQSSRNPTRSQTSVLDKTVPEPLNQIRQTRGTERIPGSVQSNRSVSTTTAMQRSQTSTLDKTVPGSPSQVRQTRDAERVPGSVQNSHCASTTTTMRSILPKSNSVNPPSKFLQSGQVNAQQESQATETTHEIWSDLVAVIADQRKKYDLAPKFPERQGRELFWWQILDILSESHYYQSAQLLVEKQAQELKELRSEIDAYKKGRESLKAELSKANDNIAKLDQQVKSYQSQNCKDCPRLQGQITTLEEKVKYHVKLHERIRKEFLSGLGEDQPAPPPPPPSSSTSTSAASG</sequence>
<feature type="region of interest" description="Disordered" evidence="2">
    <location>
        <begin position="13"/>
        <end position="239"/>
    </location>
</feature>
<evidence type="ECO:0000256" key="1">
    <source>
        <dbReference type="SAM" id="Coils"/>
    </source>
</evidence>
<name>A0A5N7BPG9_9EURO</name>
<evidence type="ECO:0000313" key="4">
    <source>
        <dbReference type="Proteomes" id="UP000326198"/>
    </source>
</evidence>
<reference evidence="3 4" key="1">
    <citation type="submission" date="2019-04" db="EMBL/GenBank/DDBJ databases">
        <title>Friends and foes A comparative genomics studyof 23 Aspergillus species from section Flavi.</title>
        <authorList>
            <consortium name="DOE Joint Genome Institute"/>
            <person name="Kjaerbolling I."/>
            <person name="Vesth T."/>
            <person name="Frisvad J.C."/>
            <person name="Nybo J.L."/>
            <person name="Theobald S."/>
            <person name="Kildgaard S."/>
            <person name="Isbrandt T."/>
            <person name="Kuo A."/>
            <person name="Sato A."/>
            <person name="Lyhne E.K."/>
            <person name="Kogle M.E."/>
            <person name="Wiebenga A."/>
            <person name="Kun R.S."/>
            <person name="Lubbers R.J."/>
            <person name="Makela M.R."/>
            <person name="Barry K."/>
            <person name="Chovatia M."/>
            <person name="Clum A."/>
            <person name="Daum C."/>
            <person name="Haridas S."/>
            <person name="He G."/>
            <person name="LaButti K."/>
            <person name="Lipzen A."/>
            <person name="Mondo S."/>
            <person name="Riley R."/>
            <person name="Salamov A."/>
            <person name="Simmons B.A."/>
            <person name="Magnuson J.K."/>
            <person name="Henrissat B."/>
            <person name="Mortensen U.H."/>
            <person name="Larsen T.O."/>
            <person name="Devries R.P."/>
            <person name="Grigoriev I.V."/>
            <person name="Machida M."/>
            <person name="Baker S.E."/>
            <person name="Andersen M.R."/>
        </authorList>
    </citation>
    <scope>NUCLEOTIDE SEQUENCE [LARGE SCALE GENOMIC DNA]</scope>
    <source>
        <strain evidence="3 4">IBT 29228</strain>
    </source>
</reference>
<keyword evidence="4" id="KW-1185">Reference proteome</keyword>
<feature type="compositionally biased region" description="Basic and acidic residues" evidence="2">
    <location>
        <begin position="36"/>
        <end position="55"/>
    </location>
</feature>
<feature type="region of interest" description="Disordered" evidence="2">
    <location>
        <begin position="375"/>
        <end position="402"/>
    </location>
</feature>
<keyword evidence="1" id="KW-0175">Coiled coil</keyword>
<accession>A0A5N7BPG9</accession>
<gene>
    <name evidence="3" type="ORF">BDV26DRAFT_251150</name>
</gene>
<feature type="coiled-coil region" evidence="1">
    <location>
        <begin position="287"/>
        <end position="342"/>
    </location>
</feature>
<evidence type="ECO:0000313" key="3">
    <source>
        <dbReference type="EMBL" id="KAE8383528.1"/>
    </source>
</evidence>
<organism evidence="3 4">
    <name type="scientific">Aspergillus bertholletiae</name>
    <dbReference type="NCBI Taxonomy" id="1226010"/>
    <lineage>
        <taxon>Eukaryota</taxon>
        <taxon>Fungi</taxon>
        <taxon>Dikarya</taxon>
        <taxon>Ascomycota</taxon>
        <taxon>Pezizomycotina</taxon>
        <taxon>Eurotiomycetes</taxon>
        <taxon>Eurotiomycetidae</taxon>
        <taxon>Eurotiales</taxon>
        <taxon>Aspergillaceae</taxon>
        <taxon>Aspergillus</taxon>
        <taxon>Aspergillus subgen. Circumdati</taxon>
    </lineage>
</organism>
<feature type="compositionally biased region" description="Low complexity" evidence="2">
    <location>
        <begin position="393"/>
        <end position="402"/>
    </location>
</feature>
<evidence type="ECO:0000256" key="2">
    <source>
        <dbReference type="SAM" id="MobiDB-lite"/>
    </source>
</evidence>
<dbReference type="AlphaFoldDB" id="A0A5N7BPG9"/>
<feature type="compositionally biased region" description="Polar residues" evidence="2">
    <location>
        <begin position="193"/>
        <end position="238"/>
    </location>
</feature>
<dbReference type="Proteomes" id="UP000326198">
    <property type="component" value="Unassembled WGS sequence"/>
</dbReference>
<protein>
    <submittedName>
        <fullName evidence="3">Uncharacterized protein</fullName>
    </submittedName>
</protein>
<feature type="compositionally biased region" description="Polar residues" evidence="2">
    <location>
        <begin position="149"/>
        <end position="182"/>
    </location>
</feature>
<dbReference type="EMBL" id="ML736154">
    <property type="protein sequence ID" value="KAE8383528.1"/>
    <property type="molecule type" value="Genomic_DNA"/>
</dbReference>
<feature type="compositionally biased region" description="Polar residues" evidence="2">
    <location>
        <begin position="110"/>
        <end position="126"/>
    </location>
</feature>